<keyword evidence="3 10" id="KW-0963">Cytoplasm</keyword>
<keyword evidence="7 10" id="KW-0067">ATP-binding</keyword>
<evidence type="ECO:0000256" key="6">
    <source>
        <dbReference type="ARBA" id="ARBA00022777"/>
    </source>
</evidence>
<dbReference type="PANTHER" id="PTHR21299">
    <property type="entry name" value="CYTIDYLATE KINASE/PANTOATE-BETA-ALANINE LIGASE"/>
    <property type="match status" value="1"/>
</dbReference>
<keyword evidence="13" id="KW-1185">Reference proteome</keyword>
<evidence type="ECO:0000256" key="7">
    <source>
        <dbReference type="ARBA" id="ARBA00022840"/>
    </source>
</evidence>
<dbReference type="EC" id="2.7.4.25" evidence="10"/>
<gene>
    <name evidence="10 12" type="primary">cmk</name>
    <name evidence="12" type="ORF">V3330_04105</name>
</gene>
<feature type="binding site" evidence="10">
    <location>
        <begin position="12"/>
        <end position="20"/>
    </location>
    <ligand>
        <name>ATP</name>
        <dbReference type="ChEBI" id="CHEBI:30616"/>
    </ligand>
</feature>
<proteinExistence type="inferred from homology"/>
<comment type="subcellular location">
    <subcellularLocation>
        <location evidence="1 10">Cytoplasm</location>
    </subcellularLocation>
</comment>
<dbReference type="NCBIfam" id="TIGR00017">
    <property type="entry name" value="cmk"/>
    <property type="match status" value="1"/>
</dbReference>
<sequence>MTESIPVVTIDGPGGSGKGTVAMRLAERLRWHYLDSGALYRLVAVAAMDRDMDVDDEAGLGTLARELDVSFGVHGSTLTVVLDGNRIHGRLRSEPVSVFASRVAAVPAVRDALVDRQRAFRQEPGLVADGRDMGTVIFPDAELKIFLTASAEERAQRRYKQLKEKGESVNLSRLFREIEKRDERDRTRAVAPLRPAEDSHVIDSTDRSIESVLEEVLDLVQKSPIKL</sequence>
<evidence type="ECO:0000313" key="12">
    <source>
        <dbReference type="EMBL" id="MEJ8566804.1"/>
    </source>
</evidence>
<evidence type="ECO:0000256" key="5">
    <source>
        <dbReference type="ARBA" id="ARBA00022741"/>
    </source>
</evidence>
<evidence type="ECO:0000256" key="4">
    <source>
        <dbReference type="ARBA" id="ARBA00022679"/>
    </source>
</evidence>
<keyword evidence="4 10" id="KW-0808">Transferase</keyword>
<feature type="domain" description="Cytidylate kinase" evidence="11">
    <location>
        <begin position="8"/>
        <end position="221"/>
    </location>
</feature>
<dbReference type="CDD" id="cd02020">
    <property type="entry name" value="CMPK"/>
    <property type="match status" value="1"/>
</dbReference>
<dbReference type="GO" id="GO:0006220">
    <property type="term" value="P:pyrimidine nucleotide metabolic process"/>
    <property type="evidence" value="ECO:0007669"/>
    <property type="project" value="UniProtKB-UniRule"/>
</dbReference>
<evidence type="ECO:0000313" key="13">
    <source>
        <dbReference type="Proteomes" id="UP001359886"/>
    </source>
</evidence>
<dbReference type="SUPFAM" id="SSF52540">
    <property type="entry name" value="P-loop containing nucleoside triphosphate hydrolases"/>
    <property type="match status" value="1"/>
</dbReference>
<protein>
    <recommendedName>
        <fullName evidence="10">Cytidylate kinase</fullName>
        <shortName evidence="10">CK</shortName>
        <ecNumber evidence="10">2.7.4.25</ecNumber>
    </recommendedName>
    <alternativeName>
        <fullName evidence="10">Cytidine monophosphate kinase</fullName>
        <shortName evidence="10">CMP kinase</shortName>
    </alternativeName>
</protein>
<dbReference type="HAMAP" id="MF_00238">
    <property type="entry name" value="Cytidyl_kinase_type1"/>
    <property type="match status" value="1"/>
</dbReference>
<keyword evidence="6 10" id="KW-0418">Kinase</keyword>
<comment type="catalytic activity">
    <reaction evidence="8 10">
        <text>dCMP + ATP = dCDP + ADP</text>
        <dbReference type="Rhea" id="RHEA:25094"/>
        <dbReference type="ChEBI" id="CHEBI:30616"/>
        <dbReference type="ChEBI" id="CHEBI:57566"/>
        <dbReference type="ChEBI" id="CHEBI:58593"/>
        <dbReference type="ChEBI" id="CHEBI:456216"/>
        <dbReference type="EC" id="2.7.4.25"/>
    </reaction>
</comment>
<evidence type="ECO:0000256" key="1">
    <source>
        <dbReference type="ARBA" id="ARBA00004496"/>
    </source>
</evidence>
<comment type="catalytic activity">
    <reaction evidence="9 10">
        <text>CMP + ATP = CDP + ADP</text>
        <dbReference type="Rhea" id="RHEA:11600"/>
        <dbReference type="ChEBI" id="CHEBI:30616"/>
        <dbReference type="ChEBI" id="CHEBI:58069"/>
        <dbReference type="ChEBI" id="CHEBI:60377"/>
        <dbReference type="ChEBI" id="CHEBI:456216"/>
        <dbReference type="EC" id="2.7.4.25"/>
    </reaction>
</comment>
<dbReference type="EMBL" id="JAZHOG010000002">
    <property type="protein sequence ID" value="MEJ8566804.1"/>
    <property type="molecule type" value="Genomic_DNA"/>
</dbReference>
<dbReference type="InterPro" id="IPR027417">
    <property type="entry name" value="P-loop_NTPase"/>
</dbReference>
<dbReference type="PANTHER" id="PTHR21299:SF2">
    <property type="entry name" value="CYTIDYLATE KINASE"/>
    <property type="match status" value="1"/>
</dbReference>
<comment type="caution">
    <text evidence="12">The sequence shown here is derived from an EMBL/GenBank/DDBJ whole genome shotgun (WGS) entry which is preliminary data.</text>
</comment>
<dbReference type="InterPro" id="IPR011994">
    <property type="entry name" value="Cytidylate_kinase_dom"/>
</dbReference>
<evidence type="ECO:0000256" key="3">
    <source>
        <dbReference type="ARBA" id="ARBA00022490"/>
    </source>
</evidence>
<evidence type="ECO:0000256" key="8">
    <source>
        <dbReference type="ARBA" id="ARBA00047615"/>
    </source>
</evidence>
<reference evidence="12 13" key="1">
    <citation type="submission" date="2024-02" db="EMBL/GenBank/DDBJ databases">
        <title>A novel Wenzhouxiangellaceae bacterium, isolated from coastal sediments.</title>
        <authorList>
            <person name="Du Z.-J."/>
            <person name="Ye Y.-Q."/>
            <person name="Zhang X.-Y."/>
        </authorList>
    </citation>
    <scope>NUCLEOTIDE SEQUENCE [LARGE SCALE GENOMIC DNA]</scope>
    <source>
        <strain evidence="12 13">CH-27</strain>
    </source>
</reference>
<dbReference type="GO" id="GO:0005829">
    <property type="term" value="C:cytosol"/>
    <property type="evidence" value="ECO:0007669"/>
    <property type="project" value="TreeGrafter"/>
</dbReference>
<evidence type="ECO:0000256" key="2">
    <source>
        <dbReference type="ARBA" id="ARBA00009427"/>
    </source>
</evidence>
<evidence type="ECO:0000256" key="9">
    <source>
        <dbReference type="ARBA" id="ARBA00048478"/>
    </source>
</evidence>
<evidence type="ECO:0000259" key="11">
    <source>
        <dbReference type="Pfam" id="PF02224"/>
    </source>
</evidence>
<evidence type="ECO:0000256" key="10">
    <source>
        <dbReference type="HAMAP-Rule" id="MF_00238"/>
    </source>
</evidence>
<dbReference type="RefSeq" id="WP_354694124.1">
    <property type="nucleotide sequence ID" value="NZ_JAZHOG010000002.1"/>
</dbReference>
<dbReference type="GO" id="GO:0005524">
    <property type="term" value="F:ATP binding"/>
    <property type="evidence" value="ECO:0007669"/>
    <property type="project" value="UniProtKB-UniRule"/>
</dbReference>
<dbReference type="Proteomes" id="UP001359886">
    <property type="component" value="Unassembled WGS sequence"/>
</dbReference>
<name>A0AAW9R5G2_9GAMM</name>
<keyword evidence="5 10" id="KW-0547">Nucleotide-binding</keyword>
<dbReference type="Pfam" id="PF02224">
    <property type="entry name" value="Cytidylate_kin"/>
    <property type="match status" value="1"/>
</dbReference>
<dbReference type="FunFam" id="3.40.50.300:FF:000262">
    <property type="entry name" value="Cytidylate kinase"/>
    <property type="match status" value="1"/>
</dbReference>
<organism evidence="12 13">
    <name type="scientific">Elongatibacter sediminis</name>
    <dbReference type="NCBI Taxonomy" id="3119006"/>
    <lineage>
        <taxon>Bacteria</taxon>
        <taxon>Pseudomonadati</taxon>
        <taxon>Pseudomonadota</taxon>
        <taxon>Gammaproteobacteria</taxon>
        <taxon>Chromatiales</taxon>
        <taxon>Wenzhouxiangellaceae</taxon>
        <taxon>Elongatibacter</taxon>
    </lineage>
</organism>
<dbReference type="GO" id="GO:0015949">
    <property type="term" value="P:nucleobase-containing small molecule interconversion"/>
    <property type="evidence" value="ECO:0007669"/>
    <property type="project" value="TreeGrafter"/>
</dbReference>
<dbReference type="Gene3D" id="3.40.50.300">
    <property type="entry name" value="P-loop containing nucleotide triphosphate hydrolases"/>
    <property type="match status" value="1"/>
</dbReference>
<comment type="similarity">
    <text evidence="2 10">Belongs to the cytidylate kinase family. Type 1 subfamily.</text>
</comment>
<dbReference type="GO" id="GO:0036431">
    <property type="term" value="F:dCMP kinase activity"/>
    <property type="evidence" value="ECO:0007669"/>
    <property type="project" value="InterPro"/>
</dbReference>
<accession>A0AAW9R5G2</accession>
<dbReference type="InterPro" id="IPR003136">
    <property type="entry name" value="Cytidylate_kin"/>
</dbReference>
<dbReference type="AlphaFoldDB" id="A0AAW9R5G2"/>